<comment type="caution">
    <text evidence="1">The sequence shown here is derived from an EMBL/GenBank/DDBJ whole genome shotgun (WGS) entry which is preliminary data.</text>
</comment>
<proteinExistence type="predicted"/>
<protein>
    <submittedName>
        <fullName evidence="1">Uncharacterized protein</fullName>
    </submittedName>
</protein>
<organism evidence="1">
    <name type="scientific">Salmonella enterica</name>
    <name type="common">Salmonella choleraesuis</name>
    <dbReference type="NCBI Taxonomy" id="28901"/>
    <lineage>
        <taxon>Bacteria</taxon>
        <taxon>Pseudomonadati</taxon>
        <taxon>Pseudomonadota</taxon>
        <taxon>Gammaproteobacteria</taxon>
        <taxon>Enterobacterales</taxon>
        <taxon>Enterobacteriaceae</taxon>
        <taxon>Salmonella</taxon>
    </lineage>
</organism>
<dbReference type="EMBL" id="DAAMGM010000033">
    <property type="protein sequence ID" value="HAC6576984.1"/>
    <property type="molecule type" value="Genomic_DNA"/>
</dbReference>
<evidence type="ECO:0000313" key="1">
    <source>
        <dbReference type="EMBL" id="HAC6576984.1"/>
    </source>
</evidence>
<reference evidence="1" key="2">
    <citation type="submission" date="2018-07" db="EMBL/GenBank/DDBJ databases">
        <authorList>
            <consortium name="NCBI Pathogen Detection Project"/>
        </authorList>
    </citation>
    <scope>NUCLEOTIDE SEQUENCE</scope>
    <source>
        <strain evidence="1">232-84</strain>
    </source>
</reference>
<dbReference type="SUPFAM" id="SSF50952">
    <property type="entry name" value="Soluble quinoprotein glucose dehydrogenase"/>
    <property type="match status" value="1"/>
</dbReference>
<dbReference type="AlphaFoldDB" id="A0A701ZHQ9"/>
<dbReference type="InterPro" id="IPR011041">
    <property type="entry name" value="Quinoprot_gluc/sorb_DH_b-prop"/>
</dbReference>
<sequence>MILDEESYKKYFKGFDVYDCTYGYEHDRVGFSLIELVEEDHDEYDNPFYIPEKRLISIVINNPPAKQIYGRRATGISLMTISSGWSPSQTEYVMVSQGRDVMSYKEDEYKGIEESINILIPGSIDMFPAVTKLVRVETSIYAIGSGFRVYKRINHQIWQECSQSIPVPKGYTERKAEAITRGFFEDLAGFSESDMYAVGGTGTVYHFNGEQWKQLPFPTNKLLYTVCCAGDGFVYVADFDGAIWKGRNEQWTQITHGVMTMPFLDMGWFDGRLWCASDYGIWVLEEEKLVLAMHAKHKPVPPEVAVLSKRIDVSPDGTVMMVCGARGAAIYDGNAWNVLFDSMEFE</sequence>
<gene>
    <name evidence="1" type="ORF">G0B27_22940</name>
</gene>
<name>A0A701ZHQ9_SALER</name>
<accession>A0A701ZHQ9</accession>
<reference evidence="1" key="1">
    <citation type="journal article" date="2018" name="Genome Biol.">
        <title>SKESA: strategic k-mer extension for scrupulous assemblies.</title>
        <authorList>
            <person name="Souvorov A."/>
            <person name="Agarwala R."/>
            <person name="Lipman D.J."/>
        </authorList>
    </citation>
    <scope>NUCLEOTIDE SEQUENCE</scope>
    <source>
        <strain evidence="1">232-84</strain>
    </source>
</reference>
<dbReference type="RefSeq" id="WP_079792879.1">
    <property type="nucleotide sequence ID" value="NZ_MXNY01000010.1"/>
</dbReference>